<sequence>MFPSTLVIVCTIQVPSGGFPVGSAYSSSRCVIIYRTRLTCPETIHKNLDAKLKGLGPSFKEDYGDDYAASFKDFANLALSFACPKISIVVDDMESAVSLEHPYHTYKPRRHLLGRFIYFCYEVMPRSFQILLMKLAFFVFFSESKTIKDIVMKIASWI</sequence>
<gene>
    <name evidence="1" type="ORF">AVEN_205699_1</name>
</gene>
<evidence type="ECO:0000313" key="2">
    <source>
        <dbReference type="Proteomes" id="UP000499080"/>
    </source>
</evidence>
<keyword evidence="2" id="KW-1185">Reference proteome</keyword>
<reference evidence="1 2" key="1">
    <citation type="journal article" date="2019" name="Sci. Rep.">
        <title>Orb-weaving spider Araneus ventricosus genome elucidates the spidroin gene catalogue.</title>
        <authorList>
            <person name="Kono N."/>
            <person name="Nakamura H."/>
            <person name="Ohtoshi R."/>
            <person name="Moran D.A.P."/>
            <person name="Shinohara A."/>
            <person name="Yoshida Y."/>
            <person name="Fujiwara M."/>
            <person name="Mori M."/>
            <person name="Tomita M."/>
            <person name="Arakawa K."/>
        </authorList>
    </citation>
    <scope>NUCLEOTIDE SEQUENCE [LARGE SCALE GENOMIC DNA]</scope>
</reference>
<organism evidence="1 2">
    <name type="scientific">Araneus ventricosus</name>
    <name type="common">Orbweaver spider</name>
    <name type="synonym">Epeira ventricosa</name>
    <dbReference type="NCBI Taxonomy" id="182803"/>
    <lineage>
        <taxon>Eukaryota</taxon>
        <taxon>Metazoa</taxon>
        <taxon>Ecdysozoa</taxon>
        <taxon>Arthropoda</taxon>
        <taxon>Chelicerata</taxon>
        <taxon>Arachnida</taxon>
        <taxon>Araneae</taxon>
        <taxon>Araneomorphae</taxon>
        <taxon>Entelegynae</taxon>
        <taxon>Araneoidea</taxon>
        <taxon>Araneidae</taxon>
        <taxon>Araneus</taxon>
    </lineage>
</organism>
<name>A0A4Y2QVB9_ARAVE</name>
<evidence type="ECO:0000313" key="1">
    <source>
        <dbReference type="EMBL" id="GBN67317.1"/>
    </source>
</evidence>
<dbReference type="OrthoDB" id="6426167at2759"/>
<dbReference type="EMBL" id="BGPR01014934">
    <property type="protein sequence ID" value="GBN67317.1"/>
    <property type="molecule type" value="Genomic_DNA"/>
</dbReference>
<dbReference type="AlphaFoldDB" id="A0A4Y2QVB9"/>
<protein>
    <submittedName>
        <fullName evidence="1">Uncharacterized protein</fullName>
    </submittedName>
</protein>
<proteinExistence type="predicted"/>
<accession>A0A4Y2QVB9</accession>
<comment type="caution">
    <text evidence="1">The sequence shown here is derived from an EMBL/GenBank/DDBJ whole genome shotgun (WGS) entry which is preliminary data.</text>
</comment>
<dbReference type="Proteomes" id="UP000499080">
    <property type="component" value="Unassembled WGS sequence"/>
</dbReference>